<proteinExistence type="predicted"/>
<organism evidence="3 4">
    <name type="scientific">Plakobranchus ocellatus</name>
    <dbReference type="NCBI Taxonomy" id="259542"/>
    <lineage>
        <taxon>Eukaryota</taxon>
        <taxon>Metazoa</taxon>
        <taxon>Spiralia</taxon>
        <taxon>Lophotrochozoa</taxon>
        <taxon>Mollusca</taxon>
        <taxon>Gastropoda</taxon>
        <taxon>Heterobranchia</taxon>
        <taxon>Euthyneura</taxon>
        <taxon>Panpulmonata</taxon>
        <taxon>Sacoglossa</taxon>
        <taxon>Placobranchoidea</taxon>
        <taxon>Plakobranchidae</taxon>
        <taxon>Plakobranchus</taxon>
    </lineage>
</organism>
<sequence>MHLISFYDNWFLYIASPQQGDLMLPGPPSGQGAGGRARTRDRKVPADLRADSQATVPPTPPRSTIKLFLLQITYRSLVKPDCRPAEEGQAATLTCRVSPAALACASSVSILVWRVNIPTSVITCSVNGCGGGYSSRYGFSATISPSGSTLTISDVSRTVPFNMETRWTCWPCADASSEVTVCDKLEVYGELLFD</sequence>
<name>A0AAV4C9C4_9GAST</name>
<feature type="domain" description="Ig-like" evidence="2">
    <location>
        <begin position="61"/>
        <end position="169"/>
    </location>
</feature>
<evidence type="ECO:0000313" key="3">
    <source>
        <dbReference type="EMBL" id="GFO27299.1"/>
    </source>
</evidence>
<evidence type="ECO:0000256" key="1">
    <source>
        <dbReference type="SAM" id="MobiDB-lite"/>
    </source>
</evidence>
<keyword evidence="4" id="KW-1185">Reference proteome</keyword>
<dbReference type="PROSITE" id="PS50835">
    <property type="entry name" value="IG_LIKE"/>
    <property type="match status" value="1"/>
</dbReference>
<dbReference type="InterPro" id="IPR036179">
    <property type="entry name" value="Ig-like_dom_sf"/>
</dbReference>
<dbReference type="EMBL" id="BLXT01005907">
    <property type="protein sequence ID" value="GFO27299.1"/>
    <property type="molecule type" value="Genomic_DNA"/>
</dbReference>
<feature type="region of interest" description="Disordered" evidence="1">
    <location>
        <begin position="23"/>
        <end position="60"/>
    </location>
</feature>
<dbReference type="SUPFAM" id="SSF48726">
    <property type="entry name" value="Immunoglobulin"/>
    <property type="match status" value="1"/>
</dbReference>
<accession>A0AAV4C9C4</accession>
<dbReference type="AlphaFoldDB" id="A0AAV4C9C4"/>
<gene>
    <name evidence="3" type="ORF">PoB_005380400</name>
</gene>
<evidence type="ECO:0000259" key="2">
    <source>
        <dbReference type="PROSITE" id="PS50835"/>
    </source>
</evidence>
<reference evidence="3 4" key="1">
    <citation type="journal article" date="2021" name="Elife">
        <title>Chloroplast acquisition without the gene transfer in kleptoplastic sea slugs, Plakobranchus ocellatus.</title>
        <authorList>
            <person name="Maeda T."/>
            <person name="Takahashi S."/>
            <person name="Yoshida T."/>
            <person name="Shimamura S."/>
            <person name="Takaki Y."/>
            <person name="Nagai Y."/>
            <person name="Toyoda A."/>
            <person name="Suzuki Y."/>
            <person name="Arimoto A."/>
            <person name="Ishii H."/>
            <person name="Satoh N."/>
            <person name="Nishiyama T."/>
            <person name="Hasebe M."/>
            <person name="Maruyama T."/>
            <person name="Minagawa J."/>
            <person name="Obokata J."/>
            <person name="Shigenobu S."/>
        </authorList>
    </citation>
    <scope>NUCLEOTIDE SEQUENCE [LARGE SCALE GENOMIC DNA]</scope>
</reference>
<dbReference type="InterPro" id="IPR007110">
    <property type="entry name" value="Ig-like_dom"/>
</dbReference>
<evidence type="ECO:0000313" key="4">
    <source>
        <dbReference type="Proteomes" id="UP000735302"/>
    </source>
</evidence>
<protein>
    <recommendedName>
        <fullName evidence="2">Ig-like domain-containing protein</fullName>
    </recommendedName>
</protein>
<dbReference type="Proteomes" id="UP000735302">
    <property type="component" value="Unassembled WGS sequence"/>
</dbReference>
<comment type="caution">
    <text evidence="3">The sequence shown here is derived from an EMBL/GenBank/DDBJ whole genome shotgun (WGS) entry which is preliminary data.</text>
</comment>